<dbReference type="PANTHER" id="PTHR30537">
    <property type="entry name" value="HTH-TYPE TRANSCRIPTIONAL REGULATOR"/>
    <property type="match status" value="1"/>
</dbReference>
<keyword evidence="4" id="KW-0804">Transcription</keyword>
<evidence type="ECO:0000256" key="4">
    <source>
        <dbReference type="ARBA" id="ARBA00023163"/>
    </source>
</evidence>
<dbReference type="CDD" id="cd08432">
    <property type="entry name" value="PBP2_GcdR_TrpI_HvrB_AmpR_like"/>
    <property type="match status" value="1"/>
</dbReference>
<dbReference type="PRINTS" id="PR00039">
    <property type="entry name" value="HTHLYSR"/>
</dbReference>
<dbReference type="PATRIC" id="fig|69279.3.peg.1518"/>
<keyword evidence="2" id="KW-0805">Transcription regulation</keyword>
<evidence type="ECO:0000259" key="5">
    <source>
        <dbReference type="PROSITE" id="PS50931"/>
    </source>
</evidence>
<dbReference type="GO" id="GO:0003677">
    <property type="term" value="F:DNA binding"/>
    <property type="evidence" value="ECO:0007669"/>
    <property type="project" value="UniProtKB-KW"/>
</dbReference>
<keyword evidence="3 7" id="KW-0238">DNA-binding</keyword>
<dbReference type="Pfam" id="PF00126">
    <property type="entry name" value="HTH_1"/>
    <property type="match status" value="1"/>
</dbReference>
<evidence type="ECO:0000313" key="9">
    <source>
        <dbReference type="Proteomes" id="UP000294958"/>
    </source>
</evidence>
<organism evidence="6 8">
    <name type="scientific">Aquamicrobium defluvii</name>
    <dbReference type="NCBI Taxonomy" id="69279"/>
    <lineage>
        <taxon>Bacteria</taxon>
        <taxon>Pseudomonadati</taxon>
        <taxon>Pseudomonadota</taxon>
        <taxon>Alphaproteobacteria</taxon>
        <taxon>Hyphomicrobiales</taxon>
        <taxon>Phyllobacteriaceae</taxon>
        <taxon>Aquamicrobium</taxon>
    </lineage>
</organism>
<dbReference type="STRING" id="69279.BG36_22970"/>
<name>A0A011TYB3_9HYPH</name>
<dbReference type="RefSeq" id="WP_063608022.1">
    <property type="nucleotide sequence ID" value="NZ_KK073882.1"/>
</dbReference>
<dbReference type="Proteomes" id="UP000019849">
    <property type="component" value="Unassembled WGS sequence"/>
</dbReference>
<dbReference type="Gene3D" id="1.10.10.10">
    <property type="entry name" value="Winged helix-like DNA-binding domain superfamily/Winged helix DNA-binding domain"/>
    <property type="match status" value="1"/>
</dbReference>
<dbReference type="InterPro" id="IPR036388">
    <property type="entry name" value="WH-like_DNA-bd_sf"/>
</dbReference>
<reference evidence="6 8" key="1">
    <citation type="submission" date="2014-02" db="EMBL/GenBank/DDBJ databases">
        <title>Aquamicrobium defluvii Genome sequencing.</title>
        <authorList>
            <person name="Wang X."/>
        </authorList>
    </citation>
    <scope>NUCLEOTIDE SEQUENCE [LARGE SCALE GENOMIC DNA]</scope>
    <source>
        <strain evidence="6 8">W13Z1</strain>
    </source>
</reference>
<comment type="similarity">
    <text evidence="1">Belongs to the LysR transcriptional regulatory family.</text>
</comment>
<evidence type="ECO:0000256" key="2">
    <source>
        <dbReference type="ARBA" id="ARBA00023015"/>
    </source>
</evidence>
<accession>A0A011TYB3</accession>
<dbReference type="InterPro" id="IPR005119">
    <property type="entry name" value="LysR_subst-bd"/>
</dbReference>
<comment type="caution">
    <text evidence="6">The sequence shown here is derived from an EMBL/GenBank/DDBJ whole genome shotgun (WGS) entry which is preliminary data.</text>
</comment>
<evidence type="ECO:0000313" key="6">
    <source>
        <dbReference type="EMBL" id="EXL09147.1"/>
    </source>
</evidence>
<protein>
    <submittedName>
        <fullName evidence="7">DNA-binding transcriptional LysR family regulator</fullName>
    </submittedName>
    <submittedName>
        <fullName evidence="6">LysR family transcriptional regulator</fullName>
    </submittedName>
</protein>
<dbReference type="PROSITE" id="PS50931">
    <property type="entry name" value="HTH_LYSR"/>
    <property type="match status" value="1"/>
</dbReference>
<dbReference type="FunFam" id="1.10.10.10:FF:000038">
    <property type="entry name" value="Glycine cleavage system transcriptional activator"/>
    <property type="match status" value="1"/>
</dbReference>
<keyword evidence="9" id="KW-1185">Reference proteome</keyword>
<evidence type="ECO:0000256" key="3">
    <source>
        <dbReference type="ARBA" id="ARBA00023125"/>
    </source>
</evidence>
<evidence type="ECO:0000313" key="8">
    <source>
        <dbReference type="Proteomes" id="UP000019849"/>
    </source>
</evidence>
<dbReference type="eggNOG" id="COG0583">
    <property type="taxonomic scope" value="Bacteria"/>
</dbReference>
<evidence type="ECO:0000313" key="7">
    <source>
        <dbReference type="EMBL" id="TDR37572.1"/>
    </source>
</evidence>
<dbReference type="EMBL" id="JENY01000008">
    <property type="protein sequence ID" value="EXL09147.1"/>
    <property type="molecule type" value="Genomic_DNA"/>
</dbReference>
<dbReference type="SUPFAM" id="SSF53850">
    <property type="entry name" value="Periplasmic binding protein-like II"/>
    <property type="match status" value="1"/>
</dbReference>
<proteinExistence type="inferred from homology"/>
<dbReference type="EMBL" id="SNZF01000002">
    <property type="protein sequence ID" value="TDR37572.1"/>
    <property type="molecule type" value="Genomic_DNA"/>
</dbReference>
<gene>
    <name evidence="6" type="ORF">BG36_22970</name>
    <name evidence="7" type="ORF">DES43_102118</name>
</gene>
<dbReference type="Proteomes" id="UP000294958">
    <property type="component" value="Unassembled WGS sequence"/>
</dbReference>
<dbReference type="InterPro" id="IPR058163">
    <property type="entry name" value="LysR-type_TF_proteobact-type"/>
</dbReference>
<feature type="domain" description="HTH lysR-type" evidence="5">
    <location>
        <begin position="9"/>
        <end position="66"/>
    </location>
</feature>
<dbReference type="Gene3D" id="3.40.190.10">
    <property type="entry name" value="Periplasmic binding protein-like II"/>
    <property type="match status" value="2"/>
</dbReference>
<dbReference type="InterPro" id="IPR036390">
    <property type="entry name" value="WH_DNA-bd_sf"/>
</dbReference>
<dbReference type="InterPro" id="IPR000847">
    <property type="entry name" value="LysR_HTH_N"/>
</dbReference>
<dbReference type="Pfam" id="PF03466">
    <property type="entry name" value="LysR_substrate"/>
    <property type="match status" value="1"/>
</dbReference>
<dbReference type="PANTHER" id="PTHR30537:SF5">
    <property type="entry name" value="HTH-TYPE TRANSCRIPTIONAL ACTIVATOR TTDR-RELATED"/>
    <property type="match status" value="1"/>
</dbReference>
<reference evidence="7 9" key="2">
    <citation type="submission" date="2019-03" db="EMBL/GenBank/DDBJ databases">
        <title>Genomic Encyclopedia of Type Strains, Phase IV (KMG-IV): sequencing the most valuable type-strain genomes for metagenomic binning, comparative biology and taxonomic classification.</title>
        <authorList>
            <person name="Goeker M."/>
        </authorList>
    </citation>
    <scope>NUCLEOTIDE SEQUENCE [LARGE SCALE GENOMIC DNA]</scope>
    <source>
        <strain evidence="7 9">DSM 11603</strain>
    </source>
</reference>
<dbReference type="GO" id="GO:0003700">
    <property type="term" value="F:DNA-binding transcription factor activity"/>
    <property type="evidence" value="ECO:0007669"/>
    <property type="project" value="InterPro"/>
</dbReference>
<dbReference type="AlphaFoldDB" id="A0A011TYB3"/>
<dbReference type="SUPFAM" id="SSF46785">
    <property type="entry name" value="Winged helix' DNA-binding domain"/>
    <property type="match status" value="1"/>
</dbReference>
<dbReference type="HOGENOM" id="CLU_039613_37_0_5"/>
<evidence type="ECO:0000256" key="1">
    <source>
        <dbReference type="ARBA" id="ARBA00009437"/>
    </source>
</evidence>
<sequence length="316" mass="35041">MSGFRRQLPSMTSLVVFEAAARQLSFTRAAAELGITQAAVSRQVQALEQNLGFQLFRRLHRSIELTERGQILSKSMSEALGTITRTVQSLTAETSPGELVISASVAFSHFWLLPKISDFRRLHPEIRLKVISQDANVNLLREDVDIAIRYGEGNWGDGRAIMLFNDDIFPVCSPDYLAANGSPDCVADLIRHSLIVSDSPDPSWIGWDRWLNAFGHGAAPRNVALSCSFYTDAIHAAMRGEGIALGWNRLVHDLLQQNRLVRVSAESLRTREAYFVVLRNGHPIKPQVEAFLRWIRAERAQPGIAAPETAAALSEA</sequence>